<dbReference type="RefSeq" id="WP_189987996.1">
    <property type="nucleotide sequence ID" value="NZ_BMZS01000002.1"/>
</dbReference>
<keyword evidence="1" id="KW-0472">Membrane</keyword>
<keyword evidence="1" id="KW-1133">Transmembrane helix</keyword>
<feature type="transmembrane region" description="Helical" evidence="1">
    <location>
        <begin position="32"/>
        <end position="50"/>
    </location>
</feature>
<feature type="transmembrane region" description="Helical" evidence="1">
    <location>
        <begin position="62"/>
        <end position="83"/>
    </location>
</feature>
<feature type="transmembrane region" description="Helical" evidence="1">
    <location>
        <begin position="134"/>
        <end position="151"/>
    </location>
</feature>
<feature type="transmembrane region" description="Helical" evidence="1">
    <location>
        <begin position="193"/>
        <end position="211"/>
    </location>
</feature>
<dbReference type="Pfam" id="PF06532">
    <property type="entry name" value="NrsF"/>
    <property type="match status" value="1"/>
</dbReference>
<comment type="caution">
    <text evidence="2">The sequence shown here is derived from an EMBL/GenBank/DDBJ whole genome shotgun (WGS) entry which is preliminary data.</text>
</comment>
<evidence type="ECO:0000313" key="2">
    <source>
        <dbReference type="EMBL" id="GHD44415.1"/>
    </source>
</evidence>
<proteinExistence type="predicted"/>
<accession>A0A918XPG2</accession>
<name>A0A918XPG2_9PROT</name>
<reference evidence="2" key="1">
    <citation type="journal article" date="2014" name="Int. J. Syst. Evol. Microbiol.">
        <title>Complete genome sequence of Corynebacterium casei LMG S-19264T (=DSM 44701T), isolated from a smear-ripened cheese.</title>
        <authorList>
            <consortium name="US DOE Joint Genome Institute (JGI-PGF)"/>
            <person name="Walter F."/>
            <person name="Albersmeier A."/>
            <person name="Kalinowski J."/>
            <person name="Ruckert C."/>
        </authorList>
    </citation>
    <scope>NUCLEOTIDE SEQUENCE</scope>
    <source>
        <strain evidence="2">KCTC 42651</strain>
    </source>
</reference>
<feature type="transmembrane region" description="Helical" evidence="1">
    <location>
        <begin position="95"/>
        <end position="119"/>
    </location>
</feature>
<dbReference type="AlphaFoldDB" id="A0A918XPG2"/>
<dbReference type="InterPro" id="IPR009495">
    <property type="entry name" value="NrsF"/>
</dbReference>
<organism evidence="2 3">
    <name type="scientific">Thalassobaculum fulvum</name>
    <dbReference type="NCBI Taxonomy" id="1633335"/>
    <lineage>
        <taxon>Bacteria</taxon>
        <taxon>Pseudomonadati</taxon>
        <taxon>Pseudomonadota</taxon>
        <taxon>Alphaproteobacteria</taxon>
        <taxon>Rhodospirillales</taxon>
        <taxon>Thalassobaculaceae</taxon>
        <taxon>Thalassobaculum</taxon>
    </lineage>
</organism>
<gene>
    <name evidence="2" type="ORF">GCM10017083_11800</name>
</gene>
<dbReference type="Proteomes" id="UP000630353">
    <property type="component" value="Unassembled WGS sequence"/>
</dbReference>
<feature type="transmembrane region" description="Helical" evidence="1">
    <location>
        <begin position="163"/>
        <end position="181"/>
    </location>
</feature>
<reference evidence="2" key="2">
    <citation type="submission" date="2020-09" db="EMBL/GenBank/DDBJ databases">
        <authorList>
            <person name="Sun Q."/>
            <person name="Kim S."/>
        </authorList>
    </citation>
    <scope>NUCLEOTIDE SEQUENCE</scope>
    <source>
        <strain evidence="2">KCTC 42651</strain>
    </source>
</reference>
<evidence type="ECO:0008006" key="4">
    <source>
        <dbReference type="Google" id="ProtNLM"/>
    </source>
</evidence>
<dbReference type="EMBL" id="BMZS01000002">
    <property type="protein sequence ID" value="GHD44415.1"/>
    <property type="molecule type" value="Genomic_DNA"/>
</dbReference>
<sequence>MPGTIRRDSLNRAVAGLLRTVPVPSAPVARTLLWLLAGVVPVVVLVLIAGRLTGAPSAPVNTYLLTSTLGSAATAVLAALAAFELAQPGRPARWALLPVPAAVVWFAATGAGCVGTLFAPDSWGNAAGEAGECLRFILLAAAPLSVVLFGLQRRRPTPRPRLVGLLGGVAAAAAAVSLLALVHPHDSALPDLLSHGLAVAVVVAANAALAGRPPRRRAG</sequence>
<keyword evidence="3" id="KW-1185">Reference proteome</keyword>
<evidence type="ECO:0000313" key="3">
    <source>
        <dbReference type="Proteomes" id="UP000630353"/>
    </source>
</evidence>
<evidence type="ECO:0000256" key="1">
    <source>
        <dbReference type="SAM" id="Phobius"/>
    </source>
</evidence>
<protein>
    <recommendedName>
        <fullName evidence="4">DUF1109 domain-containing protein</fullName>
    </recommendedName>
</protein>
<keyword evidence="1" id="KW-0812">Transmembrane</keyword>